<dbReference type="EMBL" id="CACVBM020001340">
    <property type="protein sequence ID" value="CAA7046131.1"/>
    <property type="molecule type" value="Genomic_DNA"/>
</dbReference>
<keyword evidence="3" id="KW-0812">Transmembrane</keyword>
<feature type="transmembrane region" description="Helical" evidence="3">
    <location>
        <begin position="183"/>
        <end position="202"/>
    </location>
</feature>
<keyword evidence="3" id="KW-1133">Transmembrane helix</keyword>
<dbReference type="OrthoDB" id="2017423at2759"/>
<organism evidence="5 6">
    <name type="scientific">Microthlaspi erraticum</name>
    <dbReference type="NCBI Taxonomy" id="1685480"/>
    <lineage>
        <taxon>Eukaryota</taxon>
        <taxon>Viridiplantae</taxon>
        <taxon>Streptophyta</taxon>
        <taxon>Embryophyta</taxon>
        <taxon>Tracheophyta</taxon>
        <taxon>Spermatophyta</taxon>
        <taxon>Magnoliopsida</taxon>
        <taxon>eudicotyledons</taxon>
        <taxon>Gunneridae</taxon>
        <taxon>Pentapetalae</taxon>
        <taxon>rosids</taxon>
        <taxon>malvids</taxon>
        <taxon>Brassicales</taxon>
        <taxon>Brassicaceae</taxon>
        <taxon>Coluteocarpeae</taxon>
        <taxon>Microthlaspi</taxon>
    </lineage>
</organism>
<evidence type="ECO:0000313" key="4">
    <source>
        <dbReference type="EMBL" id="CAA7046130.1"/>
    </source>
</evidence>
<reference evidence="5 6" key="1">
    <citation type="submission" date="2020-01" db="EMBL/GenBank/DDBJ databases">
        <authorList>
            <person name="Mishra B."/>
        </authorList>
    </citation>
    <scope>NUCLEOTIDE SEQUENCE [LARGE SCALE GENOMIC DNA]</scope>
</reference>
<evidence type="ECO:0000313" key="6">
    <source>
        <dbReference type="Proteomes" id="UP000467841"/>
    </source>
</evidence>
<feature type="coiled-coil region" evidence="1">
    <location>
        <begin position="62"/>
        <end position="89"/>
    </location>
</feature>
<evidence type="ECO:0000256" key="2">
    <source>
        <dbReference type="SAM" id="MobiDB-lite"/>
    </source>
</evidence>
<feature type="transmembrane region" description="Helical" evidence="3">
    <location>
        <begin position="211"/>
        <end position="234"/>
    </location>
</feature>
<dbReference type="InterPro" id="IPR044708">
    <property type="entry name" value="CPR5"/>
</dbReference>
<dbReference type="AlphaFoldDB" id="A0A6D2JQ53"/>
<name>A0A6D2JQ53_9BRAS</name>
<accession>A0A6D2JQ53</accession>
<evidence type="ECO:0000256" key="3">
    <source>
        <dbReference type="SAM" id="Phobius"/>
    </source>
</evidence>
<protein>
    <submittedName>
        <fullName evidence="5">Uncharacterized protein</fullName>
    </submittedName>
</protein>
<dbReference type="PANTHER" id="PTHR35322">
    <property type="entry name" value="PROTEIN CPR-5"/>
    <property type="match status" value="1"/>
</dbReference>
<keyword evidence="6" id="KW-1185">Reference proteome</keyword>
<evidence type="ECO:0000256" key="1">
    <source>
        <dbReference type="SAM" id="Coils"/>
    </source>
</evidence>
<evidence type="ECO:0000313" key="5">
    <source>
        <dbReference type="EMBL" id="CAA7046131.1"/>
    </source>
</evidence>
<sequence>MKAVTVEAVDDGLLLSPSPELQNPVTDPANTRANQQPGQSETTKKEMEPSGLENISRANLVIEEKNTNVADLAFEAEKFEAELEDTVRRIVSWLVISAFNIMAYVFSRDGFMESPSICKNFDEESWSWWLPQQGSLIYYDKFINILICRNLFRVQISFAVFMIIVVKYLIVSALPDTKQTMRVTFNVIFLGIVCGLHGKLWVEILGGNGKLWLFVWATFCVFQFVPLALCGLMYGPVDVTRATK</sequence>
<feature type="transmembrane region" description="Helical" evidence="3">
    <location>
        <begin position="90"/>
        <end position="107"/>
    </location>
</feature>
<gene>
    <name evidence="4" type="ORF">MERR_LOCUS33365</name>
    <name evidence="5" type="ORF">MERR_LOCUS33366</name>
</gene>
<feature type="region of interest" description="Disordered" evidence="2">
    <location>
        <begin position="1"/>
        <end position="51"/>
    </location>
</feature>
<proteinExistence type="predicted"/>
<dbReference type="GO" id="GO:0010090">
    <property type="term" value="P:trichome morphogenesis"/>
    <property type="evidence" value="ECO:0007669"/>
    <property type="project" value="InterPro"/>
</dbReference>
<keyword evidence="3" id="KW-0472">Membrane</keyword>
<feature type="compositionally biased region" description="Polar residues" evidence="2">
    <location>
        <begin position="19"/>
        <end position="41"/>
    </location>
</feature>
<dbReference type="PANTHER" id="PTHR35322:SF2">
    <property type="entry name" value="PROTEIN CPR-5"/>
    <property type="match status" value="1"/>
</dbReference>
<dbReference type="GO" id="GO:0010150">
    <property type="term" value="P:leaf senescence"/>
    <property type="evidence" value="ECO:0007669"/>
    <property type="project" value="InterPro"/>
</dbReference>
<dbReference type="EMBL" id="CACVBM020001340">
    <property type="protein sequence ID" value="CAA7046130.1"/>
    <property type="molecule type" value="Genomic_DNA"/>
</dbReference>
<dbReference type="GO" id="GO:0006952">
    <property type="term" value="P:defense response"/>
    <property type="evidence" value="ECO:0007669"/>
    <property type="project" value="InterPro"/>
</dbReference>
<feature type="transmembrane region" description="Helical" evidence="3">
    <location>
        <begin position="151"/>
        <end position="171"/>
    </location>
</feature>
<dbReference type="Proteomes" id="UP000467841">
    <property type="component" value="Unassembled WGS sequence"/>
</dbReference>
<keyword evidence="1" id="KW-0175">Coiled coil</keyword>